<dbReference type="AlphaFoldDB" id="A0A7W7EYM4"/>
<evidence type="ECO:0000313" key="1">
    <source>
        <dbReference type="EMBL" id="MBB4618827.1"/>
    </source>
</evidence>
<accession>A0A7W7EYM4</accession>
<dbReference type="EMBL" id="JACHNY010000006">
    <property type="protein sequence ID" value="MBB4618827.1"/>
    <property type="molecule type" value="Genomic_DNA"/>
</dbReference>
<comment type="caution">
    <text evidence="1">The sequence shown here is derived from an EMBL/GenBank/DDBJ whole genome shotgun (WGS) entry which is preliminary data.</text>
</comment>
<sequence length="204" mass="22592">MAPHPDDETIAAHMLMTRLRRRGVVVRVIVVSDGAASHPNSRRWPRHRLVRERRRETRHVLRRIGVDARAIAFLDLPDGRLADHANQVRRPIARAARALPAPVLALAPSPDDAHPDHRVVAGAARRQAGLDWLAYPIWPAGQRLRGARPLPLTAQQRLAKRHALRGYRTQCGCITDDPTGFAMSARQIAAFTGPQEVFAAMGGQ</sequence>
<keyword evidence="2" id="KW-1185">Reference proteome</keyword>
<name>A0A7W7EYM4_9SPHN</name>
<evidence type="ECO:0000313" key="2">
    <source>
        <dbReference type="Proteomes" id="UP000574769"/>
    </source>
</evidence>
<organism evidence="1 2">
    <name type="scientific">Sphingomonas abaci</name>
    <dbReference type="NCBI Taxonomy" id="237611"/>
    <lineage>
        <taxon>Bacteria</taxon>
        <taxon>Pseudomonadati</taxon>
        <taxon>Pseudomonadota</taxon>
        <taxon>Alphaproteobacteria</taxon>
        <taxon>Sphingomonadales</taxon>
        <taxon>Sphingomonadaceae</taxon>
        <taxon>Sphingomonas</taxon>
    </lineage>
</organism>
<dbReference type="Proteomes" id="UP000574769">
    <property type="component" value="Unassembled WGS sequence"/>
</dbReference>
<dbReference type="InterPro" id="IPR024078">
    <property type="entry name" value="LmbE-like_dom_sf"/>
</dbReference>
<gene>
    <name evidence="1" type="ORF">GGQ96_002973</name>
</gene>
<dbReference type="PANTHER" id="PTHR12993:SF11">
    <property type="entry name" value="N-ACETYLGLUCOSAMINYL-PHOSPHATIDYLINOSITOL DE-N-ACETYLASE"/>
    <property type="match status" value="1"/>
</dbReference>
<dbReference type="SUPFAM" id="SSF102588">
    <property type="entry name" value="LmbE-like"/>
    <property type="match status" value="1"/>
</dbReference>
<dbReference type="GO" id="GO:0016811">
    <property type="term" value="F:hydrolase activity, acting on carbon-nitrogen (but not peptide) bonds, in linear amides"/>
    <property type="evidence" value="ECO:0007669"/>
    <property type="project" value="TreeGrafter"/>
</dbReference>
<dbReference type="PANTHER" id="PTHR12993">
    <property type="entry name" value="N-ACETYLGLUCOSAMINYL-PHOSPHATIDYLINOSITOL DE-N-ACETYLASE-RELATED"/>
    <property type="match status" value="1"/>
</dbReference>
<dbReference type="RefSeq" id="WP_343059074.1">
    <property type="nucleotide sequence ID" value="NZ_JACHNY010000006.1"/>
</dbReference>
<dbReference type="InterPro" id="IPR003737">
    <property type="entry name" value="GlcNAc_PI_deacetylase-related"/>
</dbReference>
<protein>
    <submittedName>
        <fullName evidence="1">LmbE family N-acetylglucosaminyl deacetylase</fullName>
    </submittedName>
</protein>
<proteinExistence type="predicted"/>
<dbReference type="Gene3D" id="3.40.50.10320">
    <property type="entry name" value="LmbE-like"/>
    <property type="match status" value="1"/>
</dbReference>
<dbReference type="Pfam" id="PF02585">
    <property type="entry name" value="PIG-L"/>
    <property type="match status" value="1"/>
</dbReference>
<reference evidence="1 2" key="1">
    <citation type="submission" date="2020-08" db="EMBL/GenBank/DDBJ databases">
        <title>Genomic Encyclopedia of Type Strains, Phase IV (KMG-IV): sequencing the most valuable type-strain genomes for metagenomic binning, comparative biology and taxonomic classification.</title>
        <authorList>
            <person name="Goeker M."/>
        </authorList>
    </citation>
    <scope>NUCLEOTIDE SEQUENCE [LARGE SCALE GENOMIC DNA]</scope>
    <source>
        <strain evidence="1 2">DSM 15867</strain>
    </source>
</reference>